<evidence type="ECO:0000256" key="2">
    <source>
        <dbReference type="ARBA" id="ARBA00012513"/>
    </source>
</evidence>
<dbReference type="PANTHER" id="PTHR48006:SF72">
    <property type="entry name" value="LRR RECEPTOR-LIKE SERINE_THREONINE-PROTEIN KINASE RFK1-RELATED"/>
    <property type="match status" value="1"/>
</dbReference>
<dbReference type="SUPFAM" id="SSF56112">
    <property type="entry name" value="Protein kinase-like (PK-like)"/>
    <property type="match status" value="1"/>
</dbReference>
<keyword evidence="13" id="KW-1133">Transmembrane helix</keyword>
<keyword evidence="8" id="KW-0675">Receptor</keyword>
<feature type="transmembrane region" description="Helical" evidence="13">
    <location>
        <begin position="202"/>
        <end position="223"/>
    </location>
</feature>
<evidence type="ECO:0000313" key="17">
    <source>
        <dbReference type="Proteomes" id="UP000215914"/>
    </source>
</evidence>
<keyword evidence="13" id="KW-0472">Membrane</keyword>
<dbReference type="InterPro" id="IPR051824">
    <property type="entry name" value="LRR_Rcpt-Like_S/T_Kinase"/>
</dbReference>
<keyword evidence="7 12" id="KW-0067">ATP-binding</keyword>
<keyword evidence="9" id="KW-0325">Glycoprotein</keyword>
<keyword evidence="16" id="KW-0723">Serine/threonine-protein kinase</keyword>
<evidence type="ECO:0000256" key="8">
    <source>
        <dbReference type="ARBA" id="ARBA00023170"/>
    </source>
</evidence>
<feature type="chain" id="PRO_5039896510" description="non-specific serine/threonine protein kinase" evidence="14">
    <location>
        <begin position="18"/>
        <end position="353"/>
    </location>
</feature>
<keyword evidence="3" id="KW-0597">Phosphoprotein</keyword>
<sequence length="353" mass="39039">MILLTLWLFSNRHMTAACSLHVNCGGNDLAVRENEQSVLYEGDANVDGGAARNWGLSSTESLQGNTRLPALYTTARLSPLTLTYFSYCLENGEYSVKLHFAEIQFTNDSTYKSLGRRIFDIYIERVRKDFNIEDEAGGVGRPVVAPFNASVTDSVLEIRFYWAGKGMTRFPKAGVYGPLVSAIDIDPHFKTCSMGGKKSNKAVYIGVGIAVPFLIFLILVVLWRRKCFKGRKANDKGMELKTISFSLKQLKIATNNFKASNKIGEGGFGAVYKGTLSDGTVVAVKQLSSHSKQGNRMRSLLLVYEYMENNSLANALFGKSGLTLDWPTRFRICIGIARGLAFLHEDQNCPPGH</sequence>
<keyword evidence="4 16" id="KW-0808">Transferase</keyword>
<dbReference type="InterPro" id="IPR017441">
    <property type="entry name" value="Protein_kinase_ATP_BS"/>
</dbReference>
<dbReference type="Gene3D" id="2.60.120.430">
    <property type="entry name" value="Galactose-binding lectin"/>
    <property type="match status" value="1"/>
</dbReference>
<evidence type="ECO:0000256" key="3">
    <source>
        <dbReference type="ARBA" id="ARBA00022553"/>
    </source>
</evidence>
<evidence type="ECO:0000256" key="4">
    <source>
        <dbReference type="ARBA" id="ARBA00022679"/>
    </source>
</evidence>
<dbReference type="EMBL" id="MNCJ02000326">
    <property type="protein sequence ID" value="KAF5781749.1"/>
    <property type="molecule type" value="Genomic_DNA"/>
</dbReference>
<dbReference type="Gene3D" id="1.10.510.10">
    <property type="entry name" value="Transferase(Phosphotransferase) domain 1"/>
    <property type="match status" value="1"/>
</dbReference>
<feature type="signal peptide" evidence="14">
    <location>
        <begin position="1"/>
        <end position="17"/>
    </location>
</feature>
<evidence type="ECO:0000256" key="1">
    <source>
        <dbReference type="ARBA" id="ARBA00004479"/>
    </source>
</evidence>
<reference evidence="16" key="1">
    <citation type="journal article" date="2017" name="Nature">
        <title>The sunflower genome provides insights into oil metabolism, flowering and Asterid evolution.</title>
        <authorList>
            <person name="Badouin H."/>
            <person name="Gouzy J."/>
            <person name="Grassa C.J."/>
            <person name="Murat F."/>
            <person name="Staton S.E."/>
            <person name="Cottret L."/>
            <person name="Lelandais-Briere C."/>
            <person name="Owens G.L."/>
            <person name="Carrere S."/>
            <person name="Mayjonade B."/>
            <person name="Legrand L."/>
            <person name="Gill N."/>
            <person name="Kane N.C."/>
            <person name="Bowers J.E."/>
            <person name="Hubner S."/>
            <person name="Bellec A."/>
            <person name="Berard A."/>
            <person name="Berges H."/>
            <person name="Blanchet N."/>
            <person name="Boniface M.C."/>
            <person name="Brunel D."/>
            <person name="Catrice O."/>
            <person name="Chaidir N."/>
            <person name="Claudel C."/>
            <person name="Donnadieu C."/>
            <person name="Faraut T."/>
            <person name="Fievet G."/>
            <person name="Helmstetter N."/>
            <person name="King M."/>
            <person name="Knapp S.J."/>
            <person name="Lai Z."/>
            <person name="Le Paslier M.C."/>
            <person name="Lippi Y."/>
            <person name="Lorenzon L."/>
            <person name="Mandel J.R."/>
            <person name="Marage G."/>
            <person name="Marchand G."/>
            <person name="Marquand E."/>
            <person name="Bret-Mestries E."/>
            <person name="Morien E."/>
            <person name="Nambeesan S."/>
            <person name="Nguyen T."/>
            <person name="Pegot-Espagnet P."/>
            <person name="Pouilly N."/>
            <person name="Raftis F."/>
            <person name="Sallet E."/>
            <person name="Schiex T."/>
            <person name="Thomas J."/>
            <person name="Vandecasteele C."/>
            <person name="Vares D."/>
            <person name="Vear F."/>
            <person name="Vautrin S."/>
            <person name="Crespi M."/>
            <person name="Mangin B."/>
            <person name="Burke J.M."/>
            <person name="Salse J."/>
            <person name="Munos S."/>
            <person name="Vincourt P."/>
            <person name="Rieseberg L.H."/>
            <person name="Langlade N.B."/>
        </authorList>
    </citation>
    <scope>NUCLEOTIDE SEQUENCE</scope>
    <source>
        <tissue evidence="16">Leaves</tissue>
    </source>
</reference>
<organism evidence="16 17">
    <name type="scientific">Helianthus annuus</name>
    <name type="common">Common sunflower</name>
    <dbReference type="NCBI Taxonomy" id="4232"/>
    <lineage>
        <taxon>Eukaryota</taxon>
        <taxon>Viridiplantae</taxon>
        <taxon>Streptophyta</taxon>
        <taxon>Embryophyta</taxon>
        <taxon>Tracheophyta</taxon>
        <taxon>Spermatophyta</taxon>
        <taxon>Magnoliopsida</taxon>
        <taxon>eudicotyledons</taxon>
        <taxon>Gunneridae</taxon>
        <taxon>Pentapetalae</taxon>
        <taxon>asterids</taxon>
        <taxon>campanulids</taxon>
        <taxon>Asterales</taxon>
        <taxon>Asteraceae</taxon>
        <taxon>Asteroideae</taxon>
        <taxon>Heliantheae alliance</taxon>
        <taxon>Heliantheae</taxon>
        <taxon>Helianthus</taxon>
    </lineage>
</organism>
<proteinExistence type="predicted"/>
<evidence type="ECO:0000256" key="11">
    <source>
        <dbReference type="ARBA" id="ARBA00048679"/>
    </source>
</evidence>
<keyword evidence="17" id="KW-1185">Reference proteome</keyword>
<gene>
    <name evidence="16" type="ORF">HanXRQr2_Chr11g0487471</name>
</gene>
<evidence type="ECO:0000256" key="5">
    <source>
        <dbReference type="ARBA" id="ARBA00022729"/>
    </source>
</evidence>
<evidence type="ECO:0000256" key="10">
    <source>
        <dbReference type="ARBA" id="ARBA00047899"/>
    </source>
</evidence>
<protein>
    <recommendedName>
        <fullName evidence="2">non-specific serine/threonine protein kinase</fullName>
        <ecNumber evidence="2">2.7.11.1</ecNumber>
    </recommendedName>
</protein>
<dbReference type="Proteomes" id="UP000215914">
    <property type="component" value="Unassembled WGS sequence"/>
</dbReference>
<evidence type="ECO:0000313" key="16">
    <source>
        <dbReference type="EMBL" id="KAF5781749.1"/>
    </source>
</evidence>
<evidence type="ECO:0000256" key="6">
    <source>
        <dbReference type="ARBA" id="ARBA00022741"/>
    </source>
</evidence>
<evidence type="ECO:0000256" key="7">
    <source>
        <dbReference type="ARBA" id="ARBA00022840"/>
    </source>
</evidence>
<dbReference type="PROSITE" id="PS00107">
    <property type="entry name" value="PROTEIN_KINASE_ATP"/>
    <property type="match status" value="1"/>
</dbReference>
<comment type="subcellular location">
    <subcellularLocation>
        <location evidence="1">Membrane</location>
        <topology evidence="1">Single-pass type I membrane protein</topology>
    </subcellularLocation>
</comment>
<dbReference type="EC" id="2.7.11.1" evidence="2"/>
<reference evidence="16" key="2">
    <citation type="submission" date="2020-06" db="EMBL/GenBank/DDBJ databases">
        <title>Helianthus annuus Genome sequencing and assembly Release 2.</title>
        <authorList>
            <person name="Gouzy J."/>
            <person name="Langlade N."/>
            <person name="Munos S."/>
        </authorList>
    </citation>
    <scope>NUCLEOTIDE SEQUENCE</scope>
    <source>
        <tissue evidence="16">Leaves</tissue>
    </source>
</reference>
<comment type="catalytic activity">
    <reaction evidence="11">
        <text>L-seryl-[protein] + ATP = O-phospho-L-seryl-[protein] + ADP + H(+)</text>
        <dbReference type="Rhea" id="RHEA:17989"/>
        <dbReference type="Rhea" id="RHEA-COMP:9863"/>
        <dbReference type="Rhea" id="RHEA-COMP:11604"/>
        <dbReference type="ChEBI" id="CHEBI:15378"/>
        <dbReference type="ChEBI" id="CHEBI:29999"/>
        <dbReference type="ChEBI" id="CHEBI:30616"/>
        <dbReference type="ChEBI" id="CHEBI:83421"/>
        <dbReference type="ChEBI" id="CHEBI:456216"/>
        <dbReference type="EC" id="2.7.11.1"/>
    </reaction>
</comment>
<dbReference type="GO" id="GO:0004674">
    <property type="term" value="F:protein serine/threonine kinase activity"/>
    <property type="evidence" value="ECO:0007669"/>
    <property type="project" value="UniProtKB-KW"/>
</dbReference>
<accession>A0A9K3HNG0</accession>
<keyword evidence="6 12" id="KW-0547">Nucleotide-binding</keyword>
<dbReference type="InterPro" id="IPR011009">
    <property type="entry name" value="Kinase-like_dom_sf"/>
</dbReference>
<feature type="binding site" evidence="12">
    <location>
        <position position="285"/>
    </location>
    <ligand>
        <name>ATP</name>
        <dbReference type="ChEBI" id="CHEBI:30616"/>
    </ligand>
</feature>
<dbReference type="GO" id="GO:0016020">
    <property type="term" value="C:membrane"/>
    <property type="evidence" value="ECO:0007669"/>
    <property type="project" value="UniProtKB-SubCell"/>
</dbReference>
<keyword evidence="13" id="KW-0812">Transmembrane</keyword>
<keyword evidence="16" id="KW-0418">Kinase</keyword>
<evidence type="ECO:0000256" key="14">
    <source>
        <dbReference type="SAM" id="SignalP"/>
    </source>
</evidence>
<evidence type="ECO:0000256" key="13">
    <source>
        <dbReference type="SAM" id="Phobius"/>
    </source>
</evidence>
<comment type="catalytic activity">
    <reaction evidence="10">
        <text>L-threonyl-[protein] + ATP = O-phospho-L-threonyl-[protein] + ADP + H(+)</text>
        <dbReference type="Rhea" id="RHEA:46608"/>
        <dbReference type="Rhea" id="RHEA-COMP:11060"/>
        <dbReference type="Rhea" id="RHEA-COMP:11605"/>
        <dbReference type="ChEBI" id="CHEBI:15378"/>
        <dbReference type="ChEBI" id="CHEBI:30013"/>
        <dbReference type="ChEBI" id="CHEBI:30616"/>
        <dbReference type="ChEBI" id="CHEBI:61977"/>
        <dbReference type="ChEBI" id="CHEBI:456216"/>
        <dbReference type="EC" id="2.7.11.1"/>
    </reaction>
</comment>
<dbReference type="InterPro" id="IPR021720">
    <property type="entry name" value="Malectin_dom"/>
</dbReference>
<name>A0A9K3HNG0_HELAN</name>
<evidence type="ECO:0000259" key="15">
    <source>
        <dbReference type="Pfam" id="PF11721"/>
    </source>
</evidence>
<comment type="caution">
    <text evidence="16">The sequence shown here is derived from an EMBL/GenBank/DDBJ whole genome shotgun (WGS) entry which is preliminary data.</text>
</comment>
<dbReference type="Pfam" id="PF11721">
    <property type="entry name" value="Malectin"/>
    <property type="match status" value="1"/>
</dbReference>
<dbReference type="Gene3D" id="3.30.200.20">
    <property type="entry name" value="Phosphorylase Kinase, domain 1"/>
    <property type="match status" value="1"/>
</dbReference>
<dbReference type="PANTHER" id="PTHR48006">
    <property type="entry name" value="LEUCINE-RICH REPEAT-CONTAINING PROTEIN DDB_G0281931-RELATED"/>
    <property type="match status" value="1"/>
</dbReference>
<evidence type="ECO:0000256" key="9">
    <source>
        <dbReference type="ARBA" id="ARBA00023180"/>
    </source>
</evidence>
<dbReference type="GO" id="GO:0005524">
    <property type="term" value="F:ATP binding"/>
    <property type="evidence" value="ECO:0007669"/>
    <property type="project" value="UniProtKB-UniRule"/>
</dbReference>
<keyword evidence="5 14" id="KW-0732">Signal</keyword>
<dbReference type="AlphaFoldDB" id="A0A9K3HNG0"/>
<dbReference type="Gramene" id="mRNA:HanXRQr2_Chr11g0487471">
    <property type="protein sequence ID" value="mRNA:HanXRQr2_Chr11g0487471"/>
    <property type="gene ID" value="HanXRQr2_Chr11g0487471"/>
</dbReference>
<feature type="domain" description="Malectin" evidence="15">
    <location>
        <begin position="20"/>
        <end position="183"/>
    </location>
</feature>
<evidence type="ECO:0000256" key="12">
    <source>
        <dbReference type="PROSITE-ProRule" id="PRU10141"/>
    </source>
</evidence>